<dbReference type="PANTHER" id="PTHR33545:SF5">
    <property type="entry name" value="UPF0750 MEMBRANE PROTEIN YITT"/>
    <property type="match status" value="1"/>
</dbReference>
<evidence type="ECO:0000256" key="2">
    <source>
        <dbReference type="ARBA" id="ARBA00022475"/>
    </source>
</evidence>
<sequence length="231" mass="24073">MLLANFVMKLLSTFDFQGLVTGVLLCSIGILFLKGAGLVTGQTAGLALLLSYVVPLGFGPLFFILGIPFLVLALRHRGHVFAFRTVFAVLGISAGAQILPLLVNFDHLNTATAAILGGACSGVGLVAIFRHNASAGGMTILSILIEHRTGLKAGWFQLGVDGVVFTASAFVLAFDQLVYSAIGAMVTNLIIVWNFDVAQSGTGRPGYGRPANDGAFDSVQPPQSTSSQSSS</sequence>
<dbReference type="PANTHER" id="PTHR33545">
    <property type="entry name" value="UPF0750 MEMBRANE PROTEIN YITT-RELATED"/>
    <property type="match status" value="1"/>
</dbReference>
<keyword evidence="4 7" id="KW-1133">Transmembrane helix</keyword>
<evidence type="ECO:0000313" key="9">
    <source>
        <dbReference type="Proteomes" id="UP000198767"/>
    </source>
</evidence>
<dbReference type="EMBL" id="FMWG01000002">
    <property type="protein sequence ID" value="SCZ52720.1"/>
    <property type="molecule type" value="Genomic_DNA"/>
</dbReference>
<keyword evidence="5 7" id="KW-0472">Membrane</keyword>
<proteinExistence type="predicted"/>
<accession>A0A1G5PU03</accession>
<feature type="transmembrane region" description="Helical" evidence="7">
    <location>
        <begin position="108"/>
        <end position="129"/>
    </location>
</feature>
<keyword evidence="3 7" id="KW-0812">Transmembrane</keyword>
<keyword evidence="2" id="KW-1003">Cell membrane</keyword>
<comment type="subcellular location">
    <subcellularLocation>
        <location evidence="1">Cell membrane</location>
        <topology evidence="1">Multi-pass membrane protein</topology>
    </subcellularLocation>
</comment>
<dbReference type="STRING" id="1156985.SAMN04488118_10233"/>
<reference evidence="8 9" key="1">
    <citation type="submission" date="2016-10" db="EMBL/GenBank/DDBJ databases">
        <authorList>
            <person name="de Groot N.N."/>
        </authorList>
    </citation>
    <scope>NUCLEOTIDE SEQUENCE [LARGE SCALE GENOMIC DNA]</scope>
    <source>
        <strain evidence="8 9">U95</strain>
    </source>
</reference>
<dbReference type="Proteomes" id="UP000198767">
    <property type="component" value="Unassembled WGS sequence"/>
</dbReference>
<evidence type="ECO:0000256" key="3">
    <source>
        <dbReference type="ARBA" id="ARBA00022692"/>
    </source>
</evidence>
<name>A0A1G5PU03_9RHOB</name>
<dbReference type="InterPro" id="IPR003740">
    <property type="entry name" value="YitT"/>
</dbReference>
<feature type="transmembrane region" description="Helical" evidence="7">
    <location>
        <begin position="52"/>
        <end position="74"/>
    </location>
</feature>
<gene>
    <name evidence="8" type="ORF">SAMN04488118_10233</name>
</gene>
<evidence type="ECO:0000256" key="5">
    <source>
        <dbReference type="ARBA" id="ARBA00023136"/>
    </source>
</evidence>
<feature type="region of interest" description="Disordered" evidence="6">
    <location>
        <begin position="205"/>
        <end position="231"/>
    </location>
</feature>
<feature type="transmembrane region" description="Helical" evidence="7">
    <location>
        <begin position="177"/>
        <end position="195"/>
    </location>
</feature>
<evidence type="ECO:0000256" key="6">
    <source>
        <dbReference type="SAM" id="MobiDB-lite"/>
    </source>
</evidence>
<dbReference type="Pfam" id="PF02588">
    <property type="entry name" value="YitT_membrane"/>
    <property type="match status" value="1"/>
</dbReference>
<keyword evidence="9" id="KW-1185">Reference proteome</keyword>
<feature type="compositionally biased region" description="Low complexity" evidence="6">
    <location>
        <begin position="218"/>
        <end position="231"/>
    </location>
</feature>
<organism evidence="8 9">
    <name type="scientific">Epibacterium ulvae</name>
    <dbReference type="NCBI Taxonomy" id="1156985"/>
    <lineage>
        <taxon>Bacteria</taxon>
        <taxon>Pseudomonadati</taxon>
        <taxon>Pseudomonadota</taxon>
        <taxon>Alphaproteobacteria</taxon>
        <taxon>Rhodobacterales</taxon>
        <taxon>Roseobacteraceae</taxon>
        <taxon>Epibacterium</taxon>
    </lineage>
</organism>
<feature type="transmembrane region" description="Helical" evidence="7">
    <location>
        <begin position="150"/>
        <end position="171"/>
    </location>
</feature>
<evidence type="ECO:0000313" key="8">
    <source>
        <dbReference type="EMBL" id="SCZ52720.1"/>
    </source>
</evidence>
<evidence type="ECO:0000256" key="4">
    <source>
        <dbReference type="ARBA" id="ARBA00022989"/>
    </source>
</evidence>
<evidence type="ECO:0000256" key="7">
    <source>
        <dbReference type="SAM" id="Phobius"/>
    </source>
</evidence>
<protein>
    <submittedName>
        <fullName evidence="8">Uncharacterized 5xTM membrane BCR, YitT family COG1284</fullName>
    </submittedName>
</protein>
<evidence type="ECO:0000256" key="1">
    <source>
        <dbReference type="ARBA" id="ARBA00004651"/>
    </source>
</evidence>
<dbReference type="InterPro" id="IPR051461">
    <property type="entry name" value="UPF0750_membrane"/>
</dbReference>
<dbReference type="AlphaFoldDB" id="A0A1G5PU03"/>
<feature type="transmembrane region" description="Helical" evidence="7">
    <location>
        <begin position="12"/>
        <end position="32"/>
    </location>
</feature>
<dbReference type="GO" id="GO:0005886">
    <property type="term" value="C:plasma membrane"/>
    <property type="evidence" value="ECO:0007669"/>
    <property type="project" value="UniProtKB-SubCell"/>
</dbReference>
<feature type="transmembrane region" description="Helical" evidence="7">
    <location>
        <begin position="81"/>
        <end position="102"/>
    </location>
</feature>